<feature type="compositionally biased region" description="Low complexity" evidence="7">
    <location>
        <begin position="479"/>
        <end position="497"/>
    </location>
</feature>
<dbReference type="SMART" id="SM00648">
    <property type="entry name" value="SWAP"/>
    <property type="match status" value="2"/>
</dbReference>
<dbReference type="GO" id="GO:0071004">
    <property type="term" value="C:U2-type prespliceosome"/>
    <property type="evidence" value="ECO:0007669"/>
    <property type="project" value="TreeGrafter"/>
</dbReference>
<dbReference type="PROSITE" id="PS50128">
    <property type="entry name" value="SURP"/>
    <property type="match status" value="2"/>
</dbReference>
<reference evidence="11" key="1">
    <citation type="journal article" date="2023" name="Commun. Biol.">
        <title>Genome analysis of Parmales, the sister group of diatoms, reveals the evolutionary specialization of diatoms from phago-mixotrophs to photoautotrophs.</title>
        <authorList>
            <person name="Ban H."/>
            <person name="Sato S."/>
            <person name="Yoshikawa S."/>
            <person name="Yamada K."/>
            <person name="Nakamura Y."/>
            <person name="Ichinomiya M."/>
            <person name="Sato N."/>
            <person name="Blanc-Mathieu R."/>
            <person name="Endo H."/>
            <person name="Kuwata A."/>
            <person name="Ogata H."/>
        </authorList>
    </citation>
    <scope>NUCLEOTIDE SEQUENCE [LARGE SCALE GENOMIC DNA]</scope>
</reference>
<feature type="region of interest" description="Disordered" evidence="7">
    <location>
        <begin position="93"/>
        <end position="113"/>
    </location>
</feature>
<dbReference type="OrthoDB" id="447637at2759"/>
<dbReference type="InterPro" id="IPR045146">
    <property type="entry name" value="SF3A1"/>
</dbReference>
<evidence type="ECO:0000256" key="3">
    <source>
        <dbReference type="ARBA" id="ARBA00022728"/>
    </source>
</evidence>
<dbReference type="SUPFAM" id="SSF54236">
    <property type="entry name" value="Ubiquitin-like"/>
    <property type="match status" value="1"/>
</dbReference>
<keyword evidence="5" id="KW-0508">mRNA splicing</keyword>
<keyword evidence="6" id="KW-0539">Nucleus</keyword>
<evidence type="ECO:0000256" key="5">
    <source>
        <dbReference type="ARBA" id="ARBA00023187"/>
    </source>
</evidence>
<feature type="compositionally biased region" description="Basic and acidic residues" evidence="7">
    <location>
        <begin position="148"/>
        <end position="172"/>
    </location>
</feature>
<evidence type="ECO:0000256" key="1">
    <source>
        <dbReference type="ARBA" id="ARBA00004123"/>
    </source>
</evidence>
<dbReference type="InterPro" id="IPR022030">
    <property type="entry name" value="SF3A1_dom"/>
</dbReference>
<keyword evidence="2" id="KW-0507">mRNA processing</keyword>
<proteinExistence type="predicted"/>
<feature type="compositionally biased region" description="Low complexity" evidence="7">
    <location>
        <begin position="8"/>
        <end position="21"/>
    </location>
</feature>
<feature type="domain" description="SURP motif" evidence="9">
    <location>
        <begin position="34"/>
        <end position="77"/>
    </location>
</feature>
<dbReference type="FunFam" id="1.10.10.790:FF:000002">
    <property type="entry name" value="Splicing factor 3A subunit 1"/>
    <property type="match status" value="1"/>
</dbReference>
<gene>
    <name evidence="10" type="ORF">TrCOL_g3129</name>
</gene>
<feature type="compositionally biased region" description="Basic and acidic residues" evidence="7">
    <location>
        <begin position="437"/>
        <end position="468"/>
    </location>
</feature>
<accession>A0A9W7FX33</accession>
<protein>
    <recommendedName>
        <fullName evidence="12">Splicing factor 3A subunit 1</fullName>
    </recommendedName>
</protein>
<evidence type="ECO:0000313" key="11">
    <source>
        <dbReference type="Proteomes" id="UP001165065"/>
    </source>
</evidence>
<feature type="domain" description="SURP motif" evidence="9">
    <location>
        <begin position="196"/>
        <end position="238"/>
    </location>
</feature>
<dbReference type="GO" id="GO:0003723">
    <property type="term" value="F:RNA binding"/>
    <property type="evidence" value="ECO:0007669"/>
    <property type="project" value="InterPro"/>
</dbReference>
<dbReference type="Pfam" id="PF00240">
    <property type="entry name" value="ubiquitin"/>
    <property type="match status" value="1"/>
</dbReference>
<dbReference type="CDD" id="cd01800">
    <property type="entry name" value="Ubl_SF3a120"/>
    <property type="match status" value="1"/>
</dbReference>
<feature type="region of interest" description="Disordered" evidence="7">
    <location>
        <begin position="314"/>
        <end position="342"/>
    </location>
</feature>
<organism evidence="10 11">
    <name type="scientific">Triparma columacea</name>
    <dbReference type="NCBI Taxonomy" id="722753"/>
    <lineage>
        <taxon>Eukaryota</taxon>
        <taxon>Sar</taxon>
        <taxon>Stramenopiles</taxon>
        <taxon>Ochrophyta</taxon>
        <taxon>Bolidophyceae</taxon>
        <taxon>Parmales</taxon>
        <taxon>Triparmaceae</taxon>
        <taxon>Triparma</taxon>
    </lineage>
</organism>
<dbReference type="GO" id="GO:0045292">
    <property type="term" value="P:mRNA cis splicing, via spliceosome"/>
    <property type="evidence" value="ECO:0007669"/>
    <property type="project" value="InterPro"/>
</dbReference>
<evidence type="ECO:0000256" key="4">
    <source>
        <dbReference type="ARBA" id="ARBA00022737"/>
    </source>
</evidence>
<feature type="region of interest" description="Disordered" evidence="7">
    <location>
        <begin position="1"/>
        <end position="26"/>
    </location>
</feature>
<name>A0A9W7FX33_9STRA</name>
<dbReference type="Proteomes" id="UP001165065">
    <property type="component" value="Unassembled WGS sequence"/>
</dbReference>
<dbReference type="InterPro" id="IPR035563">
    <property type="entry name" value="SF3As1_ubi"/>
</dbReference>
<comment type="caution">
    <text evidence="10">The sequence shown here is derived from an EMBL/GenBank/DDBJ whole genome shotgun (WGS) entry which is preliminary data.</text>
</comment>
<dbReference type="GO" id="GO:0000381">
    <property type="term" value="P:regulation of alternative mRNA splicing, via spliceosome"/>
    <property type="evidence" value="ECO:0007669"/>
    <property type="project" value="TreeGrafter"/>
</dbReference>
<dbReference type="PROSITE" id="PS50053">
    <property type="entry name" value="UBIQUITIN_2"/>
    <property type="match status" value="1"/>
</dbReference>
<dbReference type="EMBL" id="BRYA01000530">
    <property type="protein sequence ID" value="GMI21467.1"/>
    <property type="molecule type" value="Genomic_DNA"/>
</dbReference>
<dbReference type="InterPro" id="IPR000061">
    <property type="entry name" value="Surp"/>
</dbReference>
<keyword evidence="4" id="KW-0677">Repeat</keyword>
<feature type="region of interest" description="Disordered" evidence="7">
    <location>
        <begin position="437"/>
        <end position="616"/>
    </location>
</feature>
<evidence type="ECO:0000259" key="8">
    <source>
        <dbReference type="PROSITE" id="PS50053"/>
    </source>
</evidence>
<dbReference type="PANTHER" id="PTHR15316">
    <property type="entry name" value="SPLICEOSOME ASSOCIATED PROTEIN 114/SWAP SPLICING FACTOR-RELATED"/>
    <property type="match status" value="1"/>
</dbReference>
<feature type="region of interest" description="Disordered" evidence="7">
    <location>
        <begin position="148"/>
        <end position="182"/>
    </location>
</feature>
<dbReference type="SUPFAM" id="SSF109905">
    <property type="entry name" value="Surp module (SWAP domain)"/>
    <property type="match status" value="2"/>
</dbReference>
<keyword evidence="3" id="KW-0747">Spliceosome</keyword>
<dbReference type="InterPro" id="IPR000626">
    <property type="entry name" value="Ubiquitin-like_dom"/>
</dbReference>
<dbReference type="GO" id="GO:0005686">
    <property type="term" value="C:U2 snRNP"/>
    <property type="evidence" value="ECO:0007669"/>
    <property type="project" value="TreeGrafter"/>
</dbReference>
<evidence type="ECO:0000259" key="9">
    <source>
        <dbReference type="PROSITE" id="PS50128"/>
    </source>
</evidence>
<feature type="domain" description="Ubiquitin-like" evidence="8">
    <location>
        <begin position="666"/>
        <end position="753"/>
    </location>
</feature>
<dbReference type="Pfam" id="PF12230">
    <property type="entry name" value="PRP21_like_P"/>
    <property type="match status" value="1"/>
</dbReference>
<feature type="compositionally biased region" description="Polar residues" evidence="7">
    <location>
        <begin position="604"/>
        <end position="616"/>
    </location>
</feature>
<dbReference type="Gene3D" id="3.10.20.90">
    <property type="entry name" value="Phosphatidylinositol 3-kinase Catalytic Subunit, Chain A, domain 1"/>
    <property type="match status" value="1"/>
</dbReference>
<dbReference type="SMART" id="SM00213">
    <property type="entry name" value="UBQ"/>
    <property type="match status" value="1"/>
</dbReference>
<dbReference type="Gene3D" id="1.10.10.790">
    <property type="entry name" value="Surp module"/>
    <property type="match status" value="2"/>
</dbReference>
<feature type="compositionally biased region" description="Low complexity" evidence="7">
    <location>
        <begin position="505"/>
        <end position="530"/>
    </location>
</feature>
<dbReference type="InterPro" id="IPR035967">
    <property type="entry name" value="SWAP/Surp_sf"/>
</dbReference>
<evidence type="ECO:0000256" key="7">
    <source>
        <dbReference type="SAM" id="MobiDB-lite"/>
    </source>
</evidence>
<evidence type="ECO:0008006" key="12">
    <source>
        <dbReference type="Google" id="ProtNLM"/>
    </source>
</evidence>
<dbReference type="InterPro" id="IPR029071">
    <property type="entry name" value="Ubiquitin-like_domsf"/>
</dbReference>
<dbReference type="AlphaFoldDB" id="A0A9W7FX33"/>
<evidence type="ECO:0000256" key="6">
    <source>
        <dbReference type="ARBA" id="ARBA00023242"/>
    </source>
</evidence>
<dbReference type="GO" id="GO:0071013">
    <property type="term" value="C:catalytic step 2 spliceosome"/>
    <property type="evidence" value="ECO:0007669"/>
    <property type="project" value="TreeGrafter"/>
</dbReference>
<evidence type="ECO:0000313" key="10">
    <source>
        <dbReference type="EMBL" id="GMI21467.1"/>
    </source>
</evidence>
<comment type="subcellular location">
    <subcellularLocation>
        <location evidence="1">Nucleus</location>
    </subcellularLocation>
</comment>
<dbReference type="PANTHER" id="PTHR15316:SF1">
    <property type="entry name" value="SPLICING FACTOR 3A SUBUNIT 1"/>
    <property type="match status" value="1"/>
</dbReference>
<sequence>MSTDALNSSSPTSPQTSLPTSDDIIVPPPDIRAVVNKTAQFVAKNGRQFESRILSSSEGSTPKFAFMAGSSPYNPYYESRIVFFQNGGDAAEEARELQKNREEDERALEETKKQDQPVAVTVVDEVTANRETVDVVGRAVLRARKVMEEDREKGKKEDKGDKDGEEEKKEEQVTPDPILFATVHPPPTATPLEIDTMKLSAQFTAACGTKFMVGLGRKEASNPLFEFLKPSSKNFAYFTALVDSYQKVIRPGEGEVERVLKISTVPGMLSTVALRKEYRREMRVRRMEEEGGGMSQAVDWHDFVIVETVDFDDKELEGGEEDDGMDMDESESEDEAVPEVDDGGEIKVVADYQPRVNSASEQGSDTMVDPITGERVKVAEMSEHMRIQLMDPKWREQNARFQSKLGSTNVASGESIVANLKAFSEERRDIFGSSVDREMERRMEERERGEEAKRILDKYKDTGKERATVEGPPKTQQPPQAGNMMLQQQQQHAQMRQQPPPPPQQLQQRLQPPRAGVPAAALPAGGAAQPRDTSARRGVSNLPAWMTDKPGVLPNPSEVNSAQPAGGGAEEVETLRGRSSIMQGRPRDDQDELEERERKKQRVQPLQNAQSVQPAQNLQQAMMPPPVAQTQGQETEGQGEQKLEEQYPGGIMPPDVFAATLESPTITVTVACIADKTANPSWNLDGRSVPVTLDVMDTVKVVKAKLSEALGMPANKMQMKDGKGTFLKDGNTMALLNFKTGTTVELVAKSRGGKKK</sequence>
<evidence type="ECO:0000256" key="2">
    <source>
        <dbReference type="ARBA" id="ARBA00022664"/>
    </source>
</evidence>
<dbReference type="Pfam" id="PF01805">
    <property type="entry name" value="Surp"/>
    <property type="match status" value="2"/>
</dbReference>
<keyword evidence="11" id="KW-1185">Reference proteome</keyword>